<dbReference type="AlphaFoldDB" id="A0A1I4RBQ2"/>
<name>A0A1I4RBQ2_9GAMM</name>
<dbReference type="Gene3D" id="1.10.1130.10">
    <property type="entry name" value="Flavocytochrome C3, Chain A"/>
    <property type="match status" value="1"/>
</dbReference>
<sequence>MNTNVAGLSGMVRHVVAVFIIALAGCSDGGGGSSGDTDTGDDDPVLPSLTTQIEHWEQTGVFIAAADCGQCHTASQPGEDPAVMRSPDPLVSENQPSPDGEDISPFYDWKSSVMANAFTDPYFRAVMMHETEVFPHLAGFIEDTCLTCHSPMARTHAHQTGVSLVQDESCLLEDGCYRADQALEDPSAREGISCTACHQITDSVLDGYVHSGDYEIVDENHPDAFTIYGPYQNPRGQAMQNQVGFTPEYGMHMGDSRHCASCHDLFTPTLDMVTDEPNGEVFPEQTPYTEWAASDFGPDGSTTTSCQQCHMARQEISENYQTRIAVMANGAVNLNWPERIPYFPHVMVGGNTWLLETLELFREELGRANINEEGEFAATAELTRELLKTSADLVPANAAFSGTELAFDLTITNKTGHKLPTSFPSRRIWVATRVTDSAGAVVFDSGFPDKNYQLTVDAAFTSDACMAIKKPAGFDSSACYQPHINRVTTPEEIPIYEVVMGSTTNAITHVLLYASVSLKDNRIPPSGFDSSVVPPEILPEGVDGDADFNLNNAGQDTITYQLPMPETAKPPFRVESTLYYQSIRPTFVDAAHGEHPWIREFETIASINPPPAEVLASANFTVDAVE</sequence>
<dbReference type="SUPFAM" id="SSF48695">
    <property type="entry name" value="Multiheme cytochromes"/>
    <property type="match status" value="1"/>
</dbReference>
<evidence type="ECO:0000313" key="2">
    <source>
        <dbReference type="EMBL" id="SFM49712.1"/>
    </source>
</evidence>
<proteinExistence type="predicted"/>
<feature type="region of interest" description="Disordered" evidence="1">
    <location>
        <begin position="74"/>
        <end position="100"/>
    </location>
</feature>
<organism evidence="2 3">
    <name type="scientific">Marinobacter pelagius</name>
    <dbReference type="NCBI Taxonomy" id="379482"/>
    <lineage>
        <taxon>Bacteria</taxon>
        <taxon>Pseudomonadati</taxon>
        <taxon>Pseudomonadota</taxon>
        <taxon>Gammaproteobacteria</taxon>
        <taxon>Pseudomonadales</taxon>
        <taxon>Marinobacteraceae</taxon>
        <taxon>Marinobacter</taxon>
    </lineage>
</organism>
<evidence type="ECO:0000256" key="1">
    <source>
        <dbReference type="SAM" id="MobiDB-lite"/>
    </source>
</evidence>
<accession>A0A1I4RBQ2</accession>
<gene>
    <name evidence="2" type="ORF">SAMN04487961_0478</name>
</gene>
<protein>
    <submittedName>
        <fullName evidence="2">Uncharacterized protein</fullName>
    </submittedName>
</protein>
<dbReference type="Proteomes" id="UP000199339">
    <property type="component" value="Unassembled WGS sequence"/>
</dbReference>
<keyword evidence="3" id="KW-1185">Reference proteome</keyword>
<dbReference type="InterPro" id="IPR036280">
    <property type="entry name" value="Multihaem_cyt_sf"/>
</dbReference>
<evidence type="ECO:0000313" key="3">
    <source>
        <dbReference type="Proteomes" id="UP000199339"/>
    </source>
</evidence>
<reference evidence="3" key="1">
    <citation type="submission" date="2016-10" db="EMBL/GenBank/DDBJ databases">
        <authorList>
            <person name="Varghese N."/>
            <person name="Submissions S."/>
        </authorList>
    </citation>
    <scope>NUCLEOTIDE SEQUENCE [LARGE SCALE GENOMIC DNA]</scope>
    <source>
        <strain evidence="3">CGMCC 1.6775</strain>
    </source>
</reference>
<dbReference type="EMBL" id="FOUR01000001">
    <property type="protein sequence ID" value="SFM49712.1"/>
    <property type="molecule type" value="Genomic_DNA"/>
</dbReference>